<dbReference type="Proteomes" id="UP000242188">
    <property type="component" value="Unassembled WGS sequence"/>
</dbReference>
<dbReference type="PANTHER" id="PTHR10543">
    <property type="entry name" value="BETA-CAROTENE DIOXYGENASE"/>
    <property type="match status" value="1"/>
</dbReference>
<dbReference type="AlphaFoldDB" id="A0A210PH63"/>
<name>A0A210PH63_MIZYE</name>
<feature type="binding site" evidence="5">
    <location>
        <position position="259"/>
    </location>
    <ligand>
        <name>Fe cation</name>
        <dbReference type="ChEBI" id="CHEBI:24875"/>
        <note>catalytic</note>
    </ligand>
</feature>
<feature type="binding site" evidence="5">
    <location>
        <position position="324"/>
    </location>
    <ligand>
        <name>Fe cation</name>
        <dbReference type="ChEBI" id="CHEBI:24875"/>
        <note>catalytic</note>
    </ligand>
</feature>
<evidence type="ECO:0000313" key="7">
    <source>
        <dbReference type="EMBL" id="OWF35820.1"/>
    </source>
</evidence>
<comment type="cofactor">
    <cofactor evidence="5">
        <name>Fe(2+)</name>
        <dbReference type="ChEBI" id="CHEBI:29033"/>
    </cofactor>
    <text evidence="5">Binds 1 Fe(2+) ion per subunit.</text>
</comment>
<evidence type="ECO:0000256" key="6">
    <source>
        <dbReference type="SAM" id="SignalP"/>
    </source>
</evidence>
<proteinExistence type="inferred from homology"/>
<keyword evidence="2 5" id="KW-0479">Metal-binding</keyword>
<dbReference type="GO" id="GO:0046872">
    <property type="term" value="F:metal ion binding"/>
    <property type="evidence" value="ECO:0007669"/>
    <property type="project" value="UniProtKB-KW"/>
</dbReference>
<evidence type="ECO:0000313" key="8">
    <source>
        <dbReference type="Proteomes" id="UP000242188"/>
    </source>
</evidence>
<feature type="binding site" evidence="5">
    <location>
        <position position="514"/>
    </location>
    <ligand>
        <name>Fe cation</name>
        <dbReference type="ChEBI" id="CHEBI:24875"/>
        <note>catalytic</note>
    </ligand>
</feature>
<feature type="signal peptide" evidence="6">
    <location>
        <begin position="1"/>
        <end position="23"/>
    </location>
</feature>
<evidence type="ECO:0000256" key="1">
    <source>
        <dbReference type="ARBA" id="ARBA00006787"/>
    </source>
</evidence>
<evidence type="ECO:0000256" key="2">
    <source>
        <dbReference type="ARBA" id="ARBA00022723"/>
    </source>
</evidence>
<evidence type="ECO:0000256" key="3">
    <source>
        <dbReference type="ARBA" id="ARBA00023002"/>
    </source>
</evidence>
<accession>A0A210PH63</accession>
<dbReference type="GO" id="GO:0016121">
    <property type="term" value="P:carotene catabolic process"/>
    <property type="evidence" value="ECO:0007669"/>
    <property type="project" value="TreeGrafter"/>
</dbReference>
<keyword evidence="4 5" id="KW-0408">Iron</keyword>
<evidence type="ECO:0000256" key="4">
    <source>
        <dbReference type="ARBA" id="ARBA00023004"/>
    </source>
</evidence>
<dbReference type="GO" id="GO:0004497">
    <property type="term" value="F:monooxygenase activity"/>
    <property type="evidence" value="ECO:0007669"/>
    <property type="project" value="UniProtKB-KW"/>
</dbReference>
<organism evidence="7 8">
    <name type="scientific">Mizuhopecten yessoensis</name>
    <name type="common">Japanese scallop</name>
    <name type="synonym">Patinopecten yessoensis</name>
    <dbReference type="NCBI Taxonomy" id="6573"/>
    <lineage>
        <taxon>Eukaryota</taxon>
        <taxon>Metazoa</taxon>
        <taxon>Spiralia</taxon>
        <taxon>Lophotrochozoa</taxon>
        <taxon>Mollusca</taxon>
        <taxon>Bivalvia</taxon>
        <taxon>Autobranchia</taxon>
        <taxon>Pteriomorphia</taxon>
        <taxon>Pectinida</taxon>
        <taxon>Pectinoidea</taxon>
        <taxon>Pectinidae</taxon>
        <taxon>Mizuhopecten</taxon>
    </lineage>
</organism>
<keyword evidence="7" id="KW-0503">Monooxygenase</keyword>
<feature type="chain" id="PRO_5012668072" evidence="6">
    <location>
        <begin position="24"/>
        <end position="521"/>
    </location>
</feature>
<dbReference type="Pfam" id="PF03055">
    <property type="entry name" value="RPE65"/>
    <property type="match status" value="1"/>
</dbReference>
<comment type="similarity">
    <text evidence="1">Belongs to the carotenoid oxygenase family.</text>
</comment>
<dbReference type="OrthoDB" id="407010at2759"/>
<dbReference type="InterPro" id="IPR004294">
    <property type="entry name" value="Carotenoid_Oase"/>
</dbReference>
<protein>
    <submittedName>
        <fullName evidence="7">Beta,beta-carotene 15,15'-monooxygenase</fullName>
    </submittedName>
</protein>
<keyword evidence="3" id="KW-0560">Oxidoreductase</keyword>
<dbReference type="GO" id="GO:0042574">
    <property type="term" value="P:retinal metabolic process"/>
    <property type="evidence" value="ECO:0007669"/>
    <property type="project" value="TreeGrafter"/>
</dbReference>
<keyword evidence="6" id="KW-0732">Signal</keyword>
<dbReference type="GO" id="GO:0010436">
    <property type="term" value="F:carotenoid dioxygenase activity"/>
    <property type="evidence" value="ECO:0007669"/>
    <property type="project" value="TreeGrafter"/>
</dbReference>
<feature type="binding site" evidence="5">
    <location>
        <position position="206"/>
    </location>
    <ligand>
        <name>Fe cation</name>
        <dbReference type="ChEBI" id="CHEBI:24875"/>
        <note>catalytic</note>
    </ligand>
</feature>
<dbReference type="STRING" id="6573.A0A210PH63"/>
<comment type="caution">
    <text evidence="7">The sequence shown here is derived from an EMBL/GenBank/DDBJ whole genome shotgun (WGS) entry which is preliminary data.</text>
</comment>
<reference evidence="7 8" key="1">
    <citation type="journal article" date="2017" name="Nat. Ecol. Evol.">
        <title>Scallop genome provides insights into evolution of bilaterian karyotype and development.</title>
        <authorList>
            <person name="Wang S."/>
            <person name="Zhang J."/>
            <person name="Jiao W."/>
            <person name="Li J."/>
            <person name="Xun X."/>
            <person name="Sun Y."/>
            <person name="Guo X."/>
            <person name="Huan P."/>
            <person name="Dong B."/>
            <person name="Zhang L."/>
            <person name="Hu X."/>
            <person name="Sun X."/>
            <person name="Wang J."/>
            <person name="Zhao C."/>
            <person name="Wang Y."/>
            <person name="Wang D."/>
            <person name="Huang X."/>
            <person name="Wang R."/>
            <person name="Lv J."/>
            <person name="Li Y."/>
            <person name="Zhang Z."/>
            <person name="Liu B."/>
            <person name="Lu W."/>
            <person name="Hui Y."/>
            <person name="Liang J."/>
            <person name="Zhou Z."/>
            <person name="Hou R."/>
            <person name="Li X."/>
            <person name="Liu Y."/>
            <person name="Li H."/>
            <person name="Ning X."/>
            <person name="Lin Y."/>
            <person name="Zhao L."/>
            <person name="Xing Q."/>
            <person name="Dou J."/>
            <person name="Li Y."/>
            <person name="Mao J."/>
            <person name="Guo H."/>
            <person name="Dou H."/>
            <person name="Li T."/>
            <person name="Mu C."/>
            <person name="Jiang W."/>
            <person name="Fu Q."/>
            <person name="Fu X."/>
            <person name="Miao Y."/>
            <person name="Liu J."/>
            <person name="Yu Q."/>
            <person name="Li R."/>
            <person name="Liao H."/>
            <person name="Li X."/>
            <person name="Kong Y."/>
            <person name="Jiang Z."/>
            <person name="Chourrout D."/>
            <person name="Li R."/>
            <person name="Bao Z."/>
        </authorList>
    </citation>
    <scope>NUCLEOTIDE SEQUENCE [LARGE SCALE GENOMIC DNA]</scope>
    <source>
        <strain evidence="7 8">PY_sf001</strain>
    </source>
</reference>
<gene>
    <name evidence="7" type="ORF">KP79_PYT13679</name>
</gene>
<dbReference type="PANTHER" id="PTHR10543:SF24">
    <property type="entry name" value="CAROTENOID ISOMEROOXYGENASE"/>
    <property type="match status" value="1"/>
</dbReference>
<keyword evidence="8" id="KW-1185">Reference proteome</keyword>
<evidence type="ECO:0000256" key="5">
    <source>
        <dbReference type="PIRSR" id="PIRSR604294-1"/>
    </source>
</evidence>
<dbReference type="EMBL" id="NEDP02076706">
    <property type="protein sequence ID" value="OWF35820.1"/>
    <property type="molecule type" value="Genomic_DNA"/>
</dbReference>
<sequence length="521" mass="59273">MKSRSCLVVSLLLTLCDVIGLEAVPPADDDDPGFEDIFKTNTKSYENFHVQFNQPLPKWLRGILVRNGAGKLEMGSRKYLNYFDGYAKLHSWTFTGNGSAFFSAEMLMSKSFLSSERKNDIEPYLTFGGVNPPFDVAEKFAWMYFKMNNMNVNVFKYANRTVAINDLWVSYEFDLQTLNTIGFRNPPVPPSKFWNIGKEVDMSSAHPVPEYGTSSRFEIITTLSFIPGTKGRLGVVRITSLDTTEMVAEWETEKSHYMHSFSVTPNYVILFAAPYTVSITKMLETCSVEGGMVWDGNANTTIYIVEIKTGTLHTLQTENVFVTHHINAFELPDGRIVLDLPTQKNPFAFNYFDFSYIFNKTARMNIISMPILKRYTIDIHKKSVLKKTFKNGPKAPCAGALELPVINENYRHLNYCYIYGHVINYNGKGFSHMALVKKDVWDEAGDLMYAAPHQHFTEPWFVPNPLGKEEDDGVLMTSAFDGDMKQSYLAILDPKTMTLTNRAKMPTTVPFNFHGRFFNIP</sequence>
<dbReference type="GO" id="GO:0003834">
    <property type="term" value="F:beta-carotene 15,15'-dioxygenase activity"/>
    <property type="evidence" value="ECO:0007669"/>
    <property type="project" value="TreeGrafter"/>
</dbReference>